<dbReference type="PANTHER" id="PTHR37299">
    <property type="entry name" value="TRANSCRIPTIONAL REGULATOR-RELATED"/>
    <property type="match status" value="1"/>
</dbReference>
<comment type="caution">
    <text evidence="4">The sequence shown here is derived from an EMBL/GenBank/DDBJ whole genome shotgun (WGS) entry which is preliminary data.</text>
</comment>
<dbReference type="InterPro" id="IPR001789">
    <property type="entry name" value="Sig_transdc_resp-reg_receiver"/>
</dbReference>
<dbReference type="GO" id="GO:0003677">
    <property type="term" value="F:DNA binding"/>
    <property type="evidence" value="ECO:0007669"/>
    <property type="project" value="UniProtKB-KW"/>
</dbReference>
<feature type="domain" description="Response regulatory" evidence="2">
    <location>
        <begin position="2"/>
        <end position="113"/>
    </location>
</feature>
<organism evidence="4 5">
    <name type="scientific">Rhodocytophaga aerolata</name>
    <dbReference type="NCBI Taxonomy" id="455078"/>
    <lineage>
        <taxon>Bacteria</taxon>
        <taxon>Pseudomonadati</taxon>
        <taxon>Bacteroidota</taxon>
        <taxon>Cytophagia</taxon>
        <taxon>Cytophagales</taxon>
        <taxon>Rhodocytophagaceae</taxon>
        <taxon>Rhodocytophaga</taxon>
    </lineage>
</organism>
<dbReference type="EMBL" id="JAUKPO010000032">
    <property type="protein sequence ID" value="MDO1450563.1"/>
    <property type="molecule type" value="Genomic_DNA"/>
</dbReference>
<keyword evidence="4" id="KW-0238">DNA-binding</keyword>
<dbReference type="PROSITE" id="PS50930">
    <property type="entry name" value="HTH_LYTTR"/>
    <property type="match status" value="1"/>
</dbReference>
<dbReference type="Pfam" id="PF00072">
    <property type="entry name" value="Response_reg"/>
    <property type="match status" value="1"/>
</dbReference>
<dbReference type="InterPro" id="IPR007492">
    <property type="entry name" value="LytTR_DNA-bd_dom"/>
</dbReference>
<evidence type="ECO:0000259" key="2">
    <source>
        <dbReference type="PROSITE" id="PS50110"/>
    </source>
</evidence>
<dbReference type="Gene3D" id="2.40.50.1020">
    <property type="entry name" value="LytTr DNA-binding domain"/>
    <property type="match status" value="1"/>
</dbReference>
<name>A0ABT8RHC7_9BACT</name>
<keyword evidence="5" id="KW-1185">Reference proteome</keyword>
<proteinExistence type="predicted"/>
<gene>
    <name evidence="4" type="ORF">Q0590_30085</name>
</gene>
<evidence type="ECO:0000256" key="1">
    <source>
        <dbReference type="PROSITE-ProRule" id="PRU00169"/>
    </source>
</evidence>
<evidence type="ECO:0000259" key="3">
    <source>
        <dbReference type="PROSITE" id="PS50930"/>
    </source>
</evidence>
<feature type="domain" description="HTH LytTR-type" evidence="3">
    <location>
        <begin position="133"/>
        <end position="202"/>
    </location>
</feature>
<evidence type="ECO:0000313" key="5">
    <source>
        <dbReference type="Proteomes" id="UP001168528"/>
    </source>
</evidence>
<dbReference type="RefSeq" id="WP_302041364.1">
    <property type="nucleotide sequence ID" value="NZ_JAUKPO010000032.1"/>
</dbReference>
<feature type="modified residue" description="4-aspartylphosphate" evidence="1">
    <location>
        <position position="53"/>
    </location>
</feature>
<dbReference type="PROSITE" id="PS50110">
    <property type="entry name" value="RESPONSE_REGULATORY"/>
    <property type="match status" value="1"/>
</dbReference>
<protein>
    <submittedName>
        <fullName evidence="4">LytTR family DNA-binding domain-containing protein</fullName>
    </submittedName>
</protein>
<dbReference type="Gene3D" id="3.40.50.2300">
    <property type="match status" value="1"/>
</dbReference>
<dbReference type="SUPFAM" id="SSF52172">
    <property type="entry name" value="CheY-like"/>
    <property type="match status" value="1"/>
</dbReference>
<dbReference type="Pfam" id="PF04397">
    <property type="entry name" value="LytTR"/>
    <property type="match status" value="1"/>
</dbReference>
<dbReference type="PANTHER" id="PTHR37299:SF1">
    <property type="entry name" value="STAGE 0 SPORULATION PROTEIN A HOMOLOG"/>
    <property type="match status" value="1"/>
</dbReference>
<evidence type="ECO:0000313" key="4">
    <source>
        <dbReference type="EMBL" id="MDO1450563.1"/>
    </source>
</evidence>
<dbReference type="InterPro" id="IPR011006">
    <property type="entry name" value="CheY-like_superfamily"/>
</dbReference>
<reference evidence="4" key="1">
    <citation type="submission" date="2023-07" db="EMBL/GenBank/DDBJ databases">
        <title>The genome sequence of Rhodocytophaga aerolata KACC 12507.</title>
        <authorList>
            <person name="Zhang X."/>
        </authorList>
    </citation>
    <scope>NUCLEOTIDE SEQUENCE</scope>
    <source>
        <strain evidence="4">KACC 12507</strain>
    </source>
</reference>
<keyword evidence="1" id="KW-0597">Phosphoprotein</keyword>
<dbReference type="SMART" id="SM00448">
    <property type="entry name" value="REC"/>
    <property type="match status" value="1"/>
</dbReference>
<sequence length="236" mass="27742">MQCIAIDDEPLALNLLEDFIRKVPFLHLVKRCNSAIEALQVLQETKVDLVFLDIQMPHLTGIQFMNSIQHSTMVIFTTAYDNYAVEGFDLDAVDYLLKPILFERFIKAVNKAHELHELKARSNSIPEDKDDFIFIKSDYKMLKISLKDILYLEGLKDYLKIYVENIPKPILTLQSLKMFEERLPSRDFIRVHRSFIVSLKKISFIHRNRVVIRNTEIPIGESYNEQFFKVVYKKNI</sequence>
<dbReference type="InterPro" id="IPR046947">
    <property type="entry name" value="LytR-like"/>
</dbReference>
<dbReference type="SMART" id="SM00850">
    <property type="entry name" value="LytTR"/>
    <property type="match status" value="1"/>
</dbReference>
<dbReference type="Proteomes" id="UP001168528">
    <property type="component" value="Unassembled WGS sequence"/>
</dbReference>
<accession>A0ABT8RHC7</accession>